<accession>A0ABS2JR14</accession>
<dbReference type="RefSeq" id="WP_204635942.1">
    <property type="nucleotide sequence ID" value="NZ_JADIKC010000004.1"/>
</dbReference>
<evidence type="ECO:0000313" key="3">
    <source>
        <dbReference type="Proteomes" id="UP001430065"/>
    </source>
</evidence>
<sequence length="92" mass="10746">MSDHRKFVRQTASHFAYSFRRRQEGRVIAGPVSDAIAAEDVWTSIRDAPDDRRRRPMLGRDRAGQKQLFLRGFQRDISKPHKDKRLPGWEGV</sequence>
<dbReference type="Proteomes" id="UP001430065">
    <property type="component" value="Unassembled WGS sequence"/>
</dbReference>
<name>A0ABS2JR14_9GAMM</name>
<gene>
    <name evidence="2" type="ORF">ISP20_09935</name>
</gene>
<dbReference type="EMBL" id="JADIKC010000004">
    <property type="protein sequence ID" value="MBM7121472.1"/>
    <property type="molecule type" value="Genomic_DNA"/>
</dbReference>
<comment type="caution">
    <text evidence="2">The sequence shown here is derived from an EMBL/GenBank/DDBJ whole genome shotgun (WGS) entry which is preliminary data.</text>
</comment>
<organism evidence="2 3">
    <name type="scientific">Dyella kyungheensis</name>
    <dbReference type="NCBI Taxonomy" id="1242174"/>
    <lineage>
        <taxon>Bacteria</taxon>
        <taxon>Pseudomonadati</taxon>
        <taxon>Pseudomonadota</taxon>
        <taxon>Gammaproteobacteria</taxon>
        <taxon>Lysobacterales</taxon>
        <taxon>Rhodanobacteraceae</taxon>
        <taxon>Dyella</taxon>
    </lineage>
</organism>
<evidence type="ECO:0000313" key="2">
    <source>
        <dbReference type="EMBL" id="MBM7121472.1"/>
    </source>
</evidence>
<keyword evidence="3" id="KW-1185">Reference proteome</keyword>
<proteinExistence type="predicted"/>
<feature type="region of interest" description="Disordered" evidence="1">
    <location>
        <begin position="70"/>
        <end position="92"/>
    </location>
</feature>
<evidence type="ECO:0000256" key="1">
    <source>
        <dbReference type="SAM" id="MobiDB-lite"/>
    </source>
</evidence>
<protein>
    <submittedName>
        <fullName evidence="2">Uncharacterized protein</fullName>
    </submittedName>
</protein>
<reference evidence="2 3" key="1">
    <citation type="submission" date="2020-10" db="EMBL/GenBank/DDBJ databases">
        <title>Phylogeny of dyella-like bacteria.</title>
        <authorList>
            <person name="Fu J."/>
        </authorList>
    </citation>
    <scope>NUCLEOTIDE SEQUENCE [LARGE SCALE GENOMIC DNA]</scope>
    <source>
        <strain evidence="2 3">THG-B117</strain>
    </source>
</reference>